<evidence type="ECO:0000313" key="2">
    <source>
        <dbReference type="Proteomes" id="UP000271010"/>
    </source>
</evidence>
<keyword evidence="2" id="KW-1185">Reference proteome</keyword>
<proteinExistence type="predicted"/>
<protein>
    <submittedName>
        <fullName evidence="1">Uncharacterized protein</fullName>
    </submittedName>
</protein>
<sequence length="142" mass="16659">MNSLDILFEFEMQIQMIISPFLEKYGFNLNEHNFKNEDFGSSHFKFKKNNQYIFISLNMLPQDSDIGIQTRLWTEEYYSTSLSSIIKFKSATSSHKVYHPSDKTIESNLIDIRCDLELHLIDYLNGELETYLIVANLTKGKE</sequence>
<gene>
    <name evidence="1" type="ORF">EFA69_17410</name>
</gene>
<accession>A0A3M9MQT9</accession>
<reference evidence="1 2" key="1">
    <citation type="submission" date="2018-11" db="EMBL/GenBank/DDBJ databases">
        <title>Rufibacter latericius sp. nov., isolated from water in Baiyang Lake.</title>
        <authorList>
            <person name="Yang Y."/>
        </authorList>
    </citation>
    <scope>NUCLEOTIDE SEQUENCE [LARGE SCALE GENOMIC DNA]</scope>
    <source>
        <strain evidence="1 2">MCC P1</strain>
    </source>
</reference>
<dbReference type="Proteomes" id="UP000271010">
    <property type="component" value="Unassembled WGS sequence"/>
</dbReference>
<comment type="caution">
    <text evidence="1">The sequence shown here is derived from an EMBL/GenBank/DDBJ whole genome shotgun (WGS) entry which is preliminary data.</text>
</comment>
<organism evidence="1 2">
    <name type="scientific">Rufibacter immobilis</name>
    <dbReference type="NCBI Taxonomy" id="1348778"/>
    <lineage>
        <taxon>Bacteria</taxon>
        <taxon>Pseudomonadati</taxon>
        <taxon>Bacteroidota</taxon>
        <taxon>Cytophagia</taxon>
        <taxon>Cytophagales</taxon>
        <taxon>Hymenobacteraceae</taxon>
        <taxon>Rufibacter</taxon>
    </lineage>
</organism>
<dbReference type="RefSeq" id="WP_123134336.1">
    <property type="nucleotide sequence ID" value="NZ_RJJE01000017.1"/>
</dbReference>
<dbReference type="AlphaFoldDB" id="A0A3M9MQT9"/>
<name>A0A3M9MQT9_9BACT</name>
<evidence type="ECO:0000313" key="1">
    <source>
        <dbReference type="EMBL" id="RNI27871.1"/>
    </source>
</evidence>
<dbReference type="EMBL" id="RJJE01000017">
    <property type="protein sequence ID" value="RNI27871.1"/>
    <property type="molecule type" value="Genomic_DNA"/>
</dbReference>